<dbReference type="GO" id="GO:0000978">
    <property type="term" value="F:RNA polymerase II cis-regulatory region sequence-specific DNA binding"/>
    <property type="evidence" value="ECO:0007669"/>
    <property type="project" value="InterPro"/>
</dbReference>
<evidence type="ECO:0000259" key="12">
    <source>
        <dbReference type="PROSITE" id="PS50157"/>
    </source>
</evidence>
<feature type="region of interest" description="Disordered" evidence="10">
    <location>
        <begin position="47"/>
        <end position="94"/>
    </location>
</feature>
<keyword evidence="11" id="KW-0472">Membrane</keyword>
<evidence type="ECO:0000256" key="2">
    <source>
        <dbReference type="ARBA" id="ARBA00022723"/>
    </source>
</evidence>
<keyword evidence="5" id="KW-0862">Zinc</keyword>
<accession>A0A4S3JVF4</accession>
<dbReference type="AlphaFoldDB" id="A0A4S3JVF4"/>
<comment type="subcellular location">
    <subcellularLocation>
        <location evidence="1">Nucleus</location>
    </subcellularLocation>
</comment>
<evidence type="ECO:0000313" key="14">
    <source>
        <dbReference type="Proteomes" id="UP000308092"/>
    </source>
</evidence>
<dbReference type="PROSITE" id="PS50157">
    <property type="entry name" value="ZINC_FINGER_C2H2_2"/>
    <property type="match status" value="2"/>
</dbReference>
<evidence type="ECO:0000256" key="5">
    <source>
        <dbReference type="ARBA" id="ARBA00022833"/>
    </source>
</evidence>
<sequence length="848" mass="93446">MVMKRCTICDRRFKKTEHFKRHERSHTKEKPYECNVCHKRFSRSDVLSRHAKGHNGATASAPPGAKDGQPVTTVDPASIRRPSALSNDNPPYLNGTRATELTQQTPVIPHDMPSSTTGLPPTSLDFLATVSARHARPEPEVSSMTMGDQRTYFGWNEVAATDSPAYRGSLLGASPNEMTQFWFEPQADVGLHNGSPSLMADSSLGMLGEHVEASPERPDRASADSLGVKSVEGIMSERFANLQRYWLRPSNHNGRLINNLWGEVANVDLDNIFTLYPVLGVDSTSGILQESRYGLDEECRQHLLAEFGNVRLDNSHIHPVEHGAVALPNFPPAEILDMALDMYFRNFHPIVPFVHLPTFSARNSRASVLYTMCLIGMVMLGTKGTTYFVSKNFSYVLEKLTGELAKCSLGTESAENTMSIFAAVFLFLHLAAMAGEKEHLEKCQMLYISLISIAQRHGLFTATEGQILDLSFFEAILEADMKWKVWSKIESIKRLISGLLLLDSWYASFFSTSPIIVPDSIQIILPCNEGLFQANNAARWMQLIHSGMHILMPTVVAPSENVNIPDLESPVDSFGMHLLLAMVQLRLSEAYHRLLSNRASYPFAPCHTYAMDGRARCLPSLQLQIASKYADVLSQLDPNAAVMWHNMCMTLTADTQIFDLAAGRAGPGPVQKALDDIAAWSQTPAARRACLHAAHIYKAMVNRKASDQIMSHSVFSIFSAAIVLGLYVFVVPNTTEGMGQGAYLELLDDINWQAVGTEGFTSFMEPVGIQSSTPSADPAVNFIRNGGVVYLRGEPFQGGCQSARRILQDYVGLLKDAGKWSEHKFSPKEQNGKCVTVVSPKLASVGSS</sequence>
<dbReference type="GO" id="GO:0005634">
    <property type="term" value="C:nucleus"/>
    <property type="evidence" value="ECO:0007669"/>
    <property type="project" value="UniProtKB-SubCell"/>
</dbReference>
<dbReference type="CDD" id="cd12148">
    <property type="entry name" value="fungal_TF_MHR"/>
    <property type="match status" value="1"/>
</dbReference>
<evidence type="ECO:0000256" key="3">
    <source>
        <dbReference type="ARBA" id="ARBA00022737"/>
    </source>
</evidence>
<dbReference type="InterPro" id="IPR036236">
    <property type="entry name" value="Znf_C2H2_sf"/>
</dbReference>
<keyword evidence="14" id="KW-1185">Reference proteome</keyword>
<evidence type="ECO:0000256" key="9">
    <source>
        <dbReference type="PROSITE-ProRule" id="PRU00042"/>
    </source>
</evidence>
<dbReference type="VEuPathDB" id="FungiDB:EYZ11_001142"/>
<evidence type="ECO:0000313" key="13">
    <source>
        <dbReference type="EMBL" id="THC99418.1"/>
    </source>
</evidence>
<protein>
    <recommendedName>
        <fullName evidence="12">C2H2-type domain-containing protein</fullName>
    </recommendedName>
</protein>
<keyword evidence="11" id="KW-1133">Transmembrane helix</keyword>
<keyword evidence="6" id="KW-0805">Transcription regulation</keyword>
<keyword evidence="3" id="KW-0677">Repeat</keyword>
<dbReference type="InterPro" id="IPR007219">
    <property type="entry name" value="XnlR_reg_dom"/>
</dbReference>
<dbReference type="GO" id="GO:0008270">
    <property type="term" value="F:zinc ion binding"/>
    <property type="evidence" value="ECO:0007669"/>
    <property type="project" value="UniProtKB-KW"/>
</dbReference>
<dbReference type="STRING" id="1220188.A0A4S3JVF4"/>
<evidence type="ECO:0000256" key="1">
    <source>
        <dbReference type="ARBA" id="ARBA00004123"/>
    </source>
</evidence>
<evidence type="ECO:0000256" key="6">
    <source>
        <dbReference type="ARBA" id="ARBA00023015"/>
    </source>
</evidence>
<evidence type="ECO:0000256" key="10">
    <source>
        <dbReference type="SAM" id="MobiDB-lite"/>
    </source>
</evidence>
<dbReference type="Proteomes" id="UP000308092">
    <property type="component" value="Unassembled WGS sequence"/>
</dbReference>
<dbReference type="GO" id="GO:0006351">
    <property type="term" value="P:DNA-templated transcription"/>
    <property type="evidence" value="ECO:0007669"/>
    <property type="project" value="InterPro"/>
</dbReference>
<dbReference type="Pfam" id="PF04082">
    <property type="entry name" value="Fungal_trans"/>
    <property type="match status" value="1"/>
</dbReference>
<dbReference type="SMART" id="SM00355">
    <property type="entry name" value="ZnF_C2H2"/>
    <property type="match status" value="2"/>
</dbReference>
<comment type="caution">
    <text evidence="13">The sequence shown here is derived from an EMBL/GenBank/DDBJ whole genome shotgun (WGS) entry which is preliminary data.</text>
</comment>
<keyword evidence="2" id="KW-0479">Metal-binding</keyword>
<dbReference type="Gene3D" id="3.30.160.60">
    <property type="entry name" value="Classic Zinc Finger"/>
    <property type="match status" value="2"/>
</dbReference>
<dbReference type="GO" id="GO:0000981">
    <property type="term" value="F:DNA-binding transcription factor activity, RNA polymerase II-specific"/>
    <property type="evidence" value="ECO:0007669"/>
    <property type="project" value="InterPro"/>
</dbReference>
<dbReference type="PANTHER" id="PTHR40626:SF7">
    <property type="entry name" value="TRANSCRIPTION FACTOR, PUTATIVE (AFU_ORTHOLOGUE AFUA_1G04110)-RELATED"/>
    <property type="match status" value="1"/>
</dbReference>
<evidence type="ECO:0000256" key="11">
    <source>
        <dbReference type="SAM" id="Phobius"/>
    </source>
</evidence>
<dbReference type="EMBL" id="SOSA01000019">
    <property type="protein sequence ID" value="THC99418.1"/>
    <property type="molecule type" value="Genomic_DNA"/>
</dbReference>
<dbReference type="PANTHER" id="PTHR40626">
    <property type="entry name" value="MIP31509P"/>
    <property type="match status" value="1"/>
</dbReference>
<keyword evidence="7" id="KW-0804">Transcription</keyword>
<proteinExistence type="predicted"/>
<keyword evidence="4 9" id="KW-0863">Zinc-finger</keyword>
<dbReference type="InterPro" id="IPR051059">
    <property type="entry name" value="VerF-like"/>
</dbReference>
<keyword evidence="11" id="KW-0812">Transmembrane</keyword>
<organism evidence="13 14">
    <name type="scientific">Aspergillus tanneri</name>
    <dbReference type="NCBI Taxonomy" id="1220188"/>
    <lineage>
        <taxon>Eukaryota</taxon>
        <taxon>Fungi</taxon>
        <taxon>Dikarya</taxon>
        <taxon>Ascomycota</taxon>
        <taxon>Pezizomycotina</taxon>
        <taxon>Eurotiomycetes</taxon>
        <taxon>Eurotiomycetidae</taxon>
        <taxon>Eurotiales</taxon>
        <taxon>Aspergillaceae</taxon>
        <taxon>Aspergillus</taxon>
        <taxon>Aspergillus subgen. Circumdati</taxon>
    </lineage>
</organism>
<name>A0A4S3JVF4_9EURO</name>
<evidence type="ECO:0000256" key="4">
    <source>
        <dbReference type="ARBA" id="ARBA00022771"/>
    </source>
</evidence>
<reference evidence="13 14" key="1">
    <citation type="submission" date="2019-03" db="EMBL/GenBank/DDBJ databases">
        <title>The genome sequence of a newly discovered highly antifungal drug resistant Aspergillus species, Aspergillus tanneri NIH 1004.</title>
        <authorList>
            <person name="Mounaud S."/>
            <person name="Singh I."/>
            <person name="Joardar V."/>
            <person name="Pakala S."/>
            <person name="Pakala S."/>
            <person name="Venepally P."/>
            <person name="Hoover J."/>
            <person name="Nierman W."/>
            <person name="Chung J."/>
            <person name="Losada L."/>
        </authorList>
    </citation>
    <scope>NUCLEOTIDE SEQUENCE [LARGE SCALE GENOMIC DNA]</scope>
    <source>
        <strain evidence="13 14">NIH1004</strain>
    </source>
</reference>
<evidence type="ECO:0000256" key="8">
    <source>
        <dbReference type="ARBA" id="ARBA00023242"/>
    </source>
</evidence>
<dbReference type="InterPro" id="IPR013087">
    <property type="entry name" value="Znf_C2H2_type"/>
</dbReference>
<dbReference type="Pfam" id="PF00096">
    <property type="entry name" value="zf-C2H2"/>
    <property type="match status" value="1"/>
</dbReference>
<evidence type="ECO:0000256" key="7">
    <source>
        <dbReference type="ARBA" id="ARBA00023163"/>
    </source>
</evidence>
<dbReference type="FunFam" id="3.30.160.60:FF:002343">
    <property type="entry name" value="Zinc finger protein 33A"/>
    <property type="match status" value="1"/>
</dbReference>
<dbReference type="SUPFAM" id="SSF57667">
    <property type="entry name" value="beta-beta-alpha zinc fingers"/>
    <property type="match status" value="1"/>
</dbReference>
<feature type="domain" description="C2H2-type" evidence="12">
    <location>
        <begin position="4"/>
        <end position="31"/>
    </location>
</feature>
<feature type="transmembrane region" description="Helical" evidence="11">
    <location>
        <begin position="709"/>
        <end position="730"/>
    </location>
</feature>
<keyword evidence="8" id="KW-0539">Nucleus</keyword>
<dbReference type="GO" id="GO:0000785">
    <property type="term" value="C:chromatin"/>
    <property type="evidence" value="ECO:0007669"/>
    <property type="project" value="TreeGrafter"/>
</dbReference>
<dbReference type="PROSITE" id="PS00028">
    <property type="entry name" value="ZINC_FINGER_C2H2_1"/>
    <property type="match status" value="2"/>
</dbReference>
<feature type="domain" description="C2H2-type" evidence="12">
    <location>
        <begin position="32"/>
        <end position="59"/>
    </location>
</feature>
<gene>
    <name evidence="13" type="ORF">EYZ11_001142</name>
</gene>